<feature type="region of interest" description="Disordered" evidence="1">
    <location>
        <begin position="26"/>
        <end position="86"/>
    </location>
</feature>
<evidence type="ECO:0000313" key="3">
    <source>
        <dbReference type="EMBL" id="CAK7926695.1"/>
    </source>
</evidence>
<evidence type="ECO:0000256" key="2">
    <source>
        <dbReference type="SAM" id="SignalP"/>
    </source>
</evidence>
<dbReference type="Proteomes" id="UP001162060">
    <property type="component" value="Unassembled WGS sequence"/>
</dbReference>
<evidence type="ECO:0000256" key="1">
    <source>
        <dbReference type="SAM" id="MobiDB-lite"/>
    </source>
</evidence>
<organism evidence="3 4">
    <name type="scientific">Peronospora matthiolae</name>
    <dbReference type="NCBI Taxonomy" id="2874970"/>
    <lineage>
        <taxon>Eukaryota</taxon>
        <taxon>Sar</taxon>
        <taxon>Stramenopiles</taxon>
        <taxon>Oomycota</taxon>
        <taxon>Peronosporomycetes</taxon>
        <taxon>Peronosporales</taxon>
        <taxon>Peronosporaceae</taxon>
        <taxon>Peronospora</taxon>
    </lineage>
</organism>
<name>A0AAV1TW95_9STRA</name>
<dbReference type="AlphaFoldDB" id="A0AAV1TW95"/>
<accession>A0AAV1TW95</accession>
<protein>
    <submittedName>
        <fullName evidence="3">Uncharacterized protein</fullName>
    </submittedName>
</protein>
<proteinExistence type="predicted"/>
<gene>
    <name evidence="3" type="ORF">PM001_LOCUS11845</name>
</gene>
<dbReference type="EMBL" id="CAKLBY020000101">
    <property type="protein sequence ID" value="CAK7926695.1"/>
    <property type="molecule type" value="Genomic_DNA"/>
</dbReference>
<reference evidence="3" key="1">
    <citation type="submission" date="2024-01" db="EMBL/GenBank/DDBJ databases">
        <authorList>
            <person name="Webb A."/>
        </authorList>
    </citation>
    <scope>NUCLEOTIDE SEQUENCE</scope>
    <source>
        <strain evidence="3">Pm1</strain>
    </source>
</reference>
<comment type="caution">
    <text evidence="3">The sequence shown here is derived from an EMBL/GenBank/DDBJ whole genome shotgun (WGS) entry which is preliminary data.</text>
</comment>
<sequence>MKLSNMIGVLGVAALAFSSNTVDASTAAAQTSGHLRHRYHRHDHSHRYGRRSVYDDDDDSDSSGDGRRGYSNQYGRRNDDIDSRDD</sequence>
<evidence type="ECO:0000313" key="4">
    <source>
        <dbReference type="Proteomes" id="UP001162060"/>
    </source>
</evidence>
<feature type="signal peptide" evidence="2">
    <location>
        <begin position="1"/>
        <end position="24"/>
    </location>
</feature>
<feature type="compositionally biased region" description="Basic residues" evidence="1">
    <location>
        <begin position="34"/>
        <end position="50"/>
    </location>
</feature>
<feature type="compositionally biased region" description="Basic and acidic residues" evidence="1">
    <location>
        <begin position="76"/>
        <end position="86"/>
    </location>
</feature>
<feature type="chain" id="PRO_5043438388" evidence="2">
    <location>
        <begin position="25"/>
        <end position="86"/>
    </location>
</feature>
<keyword evidence="2" id="KW-0732">Signal</keyword>